<evidence type="ECO:0000259" key="1">
    <source>
        <dbReference type="Pfam" id="PF02931"/>
    </source>
</evidence>
<dbReference type="InterPro" id="IPR036734">
    <property type="entry name" value="Neur_chan_lig-bd_sf"/>
</dbReference>
<name>A0ABQ9V4Y8_SAGOE</name>
<evidence type="ECO:0000313" key="2">
    <source>
        <dbReference type="EMBL" id="KAK2103507.1"/>
    </source>
</evidence>
<sequence>EVEIWHVITAWMRLGTCNRGGESPRWVVPREIWNDYKLKWNPSDYGGAEFMRVPAQKIWKPDIVLYN</sequence>
<keyword evidence="3" id="KW-1185">Reference proteome</keyword>
<dbReference type="SUPFAM" id="SSF63712">
    <property type="entry name" value="Nicotinic receptor ligand binding domain-like"/>
    <property type="match status" value="1"/>
</dbReference>
<proteinExistence type="predicted"/>
<organism evidence="2 3">
    <name type="scientific">Saguinus oedipus</name>
    <name type="common">Cotton-top tamarin</name>
    <name type="synonym">Oedipomidas oedipus</name>
    <dbReference type="NCBI Taxonomy" id="9490"/>
    <lineage>
        <taxon>Eukaryota</taxon>
        <taxon>Metazoa</taxon>
        <taxon>Chordata</taxon>
        <taxon>Craniata</taxon>
        <taxon>Vertebrata</taxon>
        <taxon>Euteleostomi</taxon>
        <taxon>Mammalia</taxon>
        <taxon>Eutheria</taxon>
        <taxon>Euarchontoglires</taxon>
        <taxon>Primates</taxon>
        <taxon>Haplorrhini</taxon>
        <taxon>Platyrrhini</taxon>
        <taxon>Cebidae</taxon>
        <taxon>Callitrichinae</taxon>
        <taxon>Saguinus</taxon>
    </lineage>
</organism>
<feature type="non-terminal residue" evidence="2">
    <location>
        <position position="67"/>
    </location>
</feature>
<feature type="domain" description="Neurotransmitter-gated ion-channel ligand-binding" evidence="1">
    <location>
        <begin position="29"/>
        <end position="67"/>
    </location>
</feature>
<evidence type="ECO:0000313" key="3">
    <source>
        <dbReference type="Proteomes" id="UP001266305"/>
    </source>
</evidence>
<dbReference type="EMBL" id="JASSZA010000008">
    <property type="protein sequence ID" value="KAK2103507.1"/>
    <property type="molecule type" value="Genomic_DNA"/>
</dbReference>
<protein>
    <submittedName>
        <fullName evidence="2">Neuronal acetylcholine receptor subunit alpha-3</fullName>
    </submittedName>
</protein>
<dbReference type="InterPro" id="IPR006202">
    <property type="entry name" value="Neur_chan_lig-bd"/>
</dbReference>
<dbReference type="Gene3D" id="2.70.170.10">
    <property type="entry name" value="Neurotransmitter-gated ion-channel ligand-binding domain"/>
    <property type="match status" value="1"/>
</dbReference>
<comment type="caution">
    <text evidence="2">The sequence shown here is derived from an EMBL/GenBank/DDBJ whole genome shotgun (WGS) entry which is preliminary data.</text>
</comment>
<gene>
    <name evidence="2" type="primary">CHRNA3_1</name>
    <name evidence="2" type="ORF">P7K49_017363</name>
</gene>
<keyword evidence="2" id="KW-0675">Receptor</keyword>
<feature type="non-terminal residue" evidence="2">
    <location>
        <position position="1"/>
    </location>
</feature>
<accession>A0ABQ9V4Y8</accession>
<reference evidence="2 3" key="1">
    <citation type="submission" date="2023-05" db="EMBL/GenBank/DDBJ databases">
        <title>B98-5 Cell Line De Novo Hybrid Assembly: An Optical Mapping Approach.</title>
        <authorList>
            <person name="Kananen K."/>
            <person name="Auerbach J.A."/>
            <person name="Kautto E."/>
            <person name="Blachly J.S."/>
        </authorList>
    </citation>
    <scope>NUCLEOTIDE SEQUENCE [LARGE SCALE GENOMIC DNA]</scope>
    <source>
        <strain evidence="2">B95-8</strain>
        <tissue evidence="2">Cell line</tissue>
    </source>
</reference>
<dbReference type="Proteomes" id="UP001266305">
    <property type="component" value="Unassembled WGS sequence"/>
</dbReference>
<dbReference type="Pfam" id="PF02931">
    <property type="entry name" value="Neur_chan_LBD"/>
    <property type="match status" value="1"/>
</dbReference>